<evidence type="ECO:0000256" key="8">
    <source>
        <dbReference type="ARBA" id="ARBA00022958"/>
    </source>
</evidence>
<dbReference type="Proteomes" id="UP000316199">
    <property type="component" value="Unassembled WGS sequence"/>
</dbReference>
<organism evidence="15 16">
    <name type="scientific">OM182 bacterium</name>
    <dbReference type="NCBI Taxonomy" id="2510334"/>
    <lineage>
        <taxon>Bacteria</taxon>
        <taxon>Pseudomonadati</taxon>
        <taxon>Pseudomonadota</taxon>
        <taxon>Gammaproteobacteria</taxon>
        <taxon>OMG group</taxon>
        <taxon>OM182 clade</taxon>
    </lineage>
</organism>
<comment type="caution">
    <text evidence="15">The sequence shown here is derived from an EMBL/GenBank/DDBJ whole genome shotgun (WGS) entry which is preliminary data.</text>
</comment>
<dbReference type="InterPro" id="IPR004772">
    <property type="entry name" value="TrkH"/>
</dbReference>
<evidence type="ECO:0000256" key="14">
    <source>
        <dbReference type="SAM" id="Phobius"/>
    </source>
</evidence>
<feature type="transmembrane region" description="Helical" evidence="14">
    <location>
        <begin position="276"/>
        <end position="294"/>
    </location>
</feature>
<gene>
    <name evidence="15" type="ORF">EVA68_00510</name>
</gene>
<evidence type="ECO:0000256" key="13">
    <source>
        <dbReference type="PIRSR" id="PIRSR006247-1"/>
    </source>
</evidence>
<keyword evidence="7 14" id="KW-0812">Transmembrane</keyword>
<protein>
    <recommendedName>
        <fullName evidence="12">Trk system potassium uptake protein</fullName>
    </recommendedName>
</protein>
<evidence type="ECO:0000313" key="15">
    <source>
        <dbReference type="EMBL" id="RZO77741.1"/>
    </source>
</evidence>
<dbReference type="EMBL" id="SHAG01000001">
    <property type="protein sequence ID" value="RZO77741.1"/>
    <property type="molecule type" value="Genomic_DNA"/>
</dbReference>
<dbReference type="PANTHER" id="PTHR32024:SF2">
    <property type="entry name" value="TRK SYSTEM POTASSIUM UPTAKE PROTEIN TRKG-RELATED"/>
    <property type="match status" value="1"/>
</dbReference>
<evidence type="ECO:0000256" key="10">
    <source>
        <dbReference type="ARBA" id="ARBA00023065"/>
    </source>
</evidence>
<evidence type="ECO:0000256" key="11">
    <source>
        <dbReference type="ARBA" id="ARBA00023136"/>
    </source>
</evidence>
<feature type="binding site" evidence="13">
    <location>
        <position position="433"/>
    </location>
    <ligand>
        <name>K(+)</name>
        <dbReference type="ChEBI" id="CHEBI:29103"/>
    </ligand>
</feature>
<feature type="binding site" evidence="13">
    <location>
        <position position="220"/>
    </location>
    <ligand>
        <name>K(+)</name>
        <dbReference type="ChEBI" id="CHEBI:29103"/>
    </ligand>
</feature>
<keyword evidence="6 12" id="KW-0633">Potassium transport</keyword>
<evidence type="ECO:0000256" key="1">
    <source>
        <dbReference type="ARBA" id="ARBA00004429"/>
    </source>
</evidence>
<evidence type="ECO:0000313" key="16">
    <source>
        <dbReference type="Proteomes" id="UP000316199"/>
    </source>
</evidence>
<feature type="transmembrane region" description="Helical" evidence="14">
    <location>
        <begin position="69"/>
        <end position="89"/>
    </location>
</feature>
<dbReference type="InterPro" id="IPR003445">
    <property type="entry name" value="Cat_transpt"/>
</dbReference>
<keyword evidence="10 12" id="KW-0406">Ion transport</keyword>
<proteinExistence type="inferred from homology"/>
<evidence type="ECO:0000256" key="4">
    <source>
        <dbReference type="ARBA" id="ARBA00022475"/>
    </source>
</evidence>
<keyword evidence="3 12" id="KW-0813">Transport</keyword>
<accession>A0A520S5K2</accession>
<dbReference type="GO" id="GO:0015379">
    <property type="term" value="F:potassium:chloride symporter activity"/>
    <property type="evidence" value="ECO:0007669"/>
    <property type="project" value="InterPro"/>
</dbReference>
<dbReference type="NCBIfam" id="TIGR00933">
    <property type="entry name" value="2a38"/>
    <property type="match status" value="1"/>
</dbReference>
<comment type="similarity">
    <text evidence="2 12">Belongs to the TrkH potassium transport family.</text>
</comment>
<feature type="transmembrane region" description="Helical" evidence="14">
    <location>
        <begin position="181"/>
        <end position="200"/>
    </location>
</feature>
<keyword evidence="8 12" id="KW-0630">Potassium</keyword>
<feature type="binding site" evidence="13">
    <location>
        <position position="112"/>
    </location>
    <ligand>
        <name>K(+)</name>
        <dbReference type="ChEBI" id="CHEBI:29103"/>
    </ligand>
</feature>
<keyword evidence="11 12" id="KW-0472">Membrane</keyword>
<feature type="transmembrane region" description="Helical" evidence="14">
    <location>
        <begin position="454"/>
        <end position="479"/>
    </location>
</feature>
<keyword evidence="9 14" id="KW-1133">Transmembrane helix</keyword>
<evidence type="ECO:0000256" key="2">
    <source>
        <dbReference type="ARBA" id="ARBA00009137"/>
    </source>
</evidence>
<feature type="transmembrane region" description="Helical" evidence="14">
    <location>
        <begin position="7"/>
        <end position="30"/>
    </location>
</feature>
<evidence type="ECO:0000256" key="9">
    <source>
        <dbReference type="ARBA" id="ARBA00022989"/>
    </source>
</evidence>
<dbReference type="GO" id="GO:0046872">
    <property type="term" value="F:metal ion binding"/>
    <property type="evidence" value="ECO:0007669"/>
    <property type="project" value="UniProtKB-KW"/>
</dbReference>
<feature type="transmembrane region" description="Helical" evidence="14">
    <location>
        <begin position="330"/>
        <end position="352"/>
    </location>
</feature>
<feature type="transmembrane region" description="Helical" evidence="14">
    <location>
        <begin position="232"/>
        <end position="255"/>
    </location>
</feature>
<comment type="function">
    <text evidence="12">Low-affinity potassium transport system. Interacts with Trk system potassium uptake protein TrkA.</text>
</comment>
<feature type="transmembrane region" description="Helical" evidence="14">
    <location>
        <begin position="136"/>
        <end position="161"/>
    </location>
</feature>
<keyword evidence="13" id="KW-0479">Metal-binding</keyword>
<keyword evidence="4 12" id="KW-1003">Cell membrane</keyword>
<keyword evidence="5 12" id="KW-0997">Cell inner membrane</keyword>
<dbReference type="GO" id="GO:0005886">
    <property type="term" value="C:plasma membrane"/>
    <property type="evidence" value="ECO:0007669"/>
    <property type="project" value="UniProtKB-SubCell"/>
</dbReference>
<feature type="binding site" evidence="13">
    <location>
        <position position="111"/>
    </location>
    <ligand>
        <name>K(+)</name>
        <dbReference type="ChEBI" id="CHEBI:29103"/>
    </ligand>
</feature>
<dbReference type="PANTHER" id="PTHR32024">
    <property type="entry name" value="TRK SYSTEM POTASSIUM UPTAKE PROTEIN TRKG-RELATED"/>
    <property type="match status" value="1"/>
</dbReference>
<evidence type="ECO:0000256" key="6">
    <source>
        <dbReference type="ARBA" id="ARBA00022538"/>
    </source>
</evidence>
<comment type="subcellular location">
    <subcellularLocation>
        <location evidence="1 12">Cell inner membrane</location>
        <topology evidence="1 12">Multi-pass membrane protein</topology>
    </subcellularLocation>
</comment>
<feature type="binding site" evidence="13">
    <location>
        <position position="221"/>
    </location>
    <ligand>
        <name>K(+)</name>
        <dbReference type="ChEBI" id="CHEBI:29103"/>
    </ligand>
</feature>
<dbReference type="AlphaFoldDB" id="A0A520S5K2"/>
<evidence type="ECO:0000256" key="7">
    <source>
        <dbReference type="ARBA" id="ARBA00022692"/>
    </source>
</evidence>
<evidence type="ECO:0000256" key="12">
    <source>
        <dbReference type="PIRNR" id="PIRNR006247"/>
    </source>
</evidence>
<dbReference type="PIRSF" id="PIRSF006247">
    <property type="entry name" value="TrkH"/>
    <property type="match status" value="1"/>
</dbReference>
<evidence type="ECO:0000256" key="3">
    <source>
        <dbReference type="ARBA" id="ARBA00022448"/>
    </source>
</evidence>
<feature type="binding site" evidence="13">
    <location>
        <position position="317"/>
    </location>
    <ligand>
        <name>K(+)</name>
        <dbReference type="ChEBI" id="CHEBI:29103"/>
    </ligand>
</feature>
<feature type="transmembrane region" description="Helical" evidence="14">
    <location>
        <begin position="36"/>
        <end position="57"/>
    </location>
</feature>
<feature type="transmembrane region" description="Helical" evidence="14">
    <location>
        <begin position="101"/>
        <end position="124"/>
    </location>
</feature>
<feature type="transmembrane region" description="Helical" evidence="14">
    <location>
        <begin position="394"/>
        <end position="416"/>
    </location>
</feature>
<evidence type="ECO:0000256" key="5">
    <source>
        <dbReference type="ARBA" id="ARBA00022519"/>
    </source>
</evidence>
<feature type="binding site" evidence="13">
    <location>
        <position position="434"/>
    </location>
    <ligand>
        <name>K(+)</name>
        <dbReference type="ChEBI" id="CHEBI:29103"/>
    </ligand>
</feature>
<sequence length="481" mass="52961">MHLQISLRILGSLLMMFSITLLVPLLWSFYYNDGAAFVFINAFGYTLAAGSMLWILFRHNQDEMRIKDGFLVTVMFYVALGSFGSIPFAHVEGIGLSIPDALFESFSGLTTTGATVITGLETLPKSILFYRQQLQWLGGMGIIVLAVAILPMLGVGGMQLYRAETPGPMKDSKLTPRIHQTALALWSIYLGLTASCALAYKIAGMEMFDAICHSFSTVAIGGFSTYDSSIGYFNSPAIETVAVVFMVVCGINFGLHFYAFKGGVKHYLTDDETRTYLVILGIAAILTSATLMIFDTYDDLEAVRASVFTVVSIFTTTGFTTEDFSQWPNMLPYMIFFGAFSGACAGSTGGGMKIMRVLLIWKQGIREVFRIIHPNALFPVKINHRPVSHGVIEAIWGFFSVYVILFITLHLIMMALGMDFLTAFSAVGACLNNLGPGLGDVAYHYGDITDSAKMVLVVAMMLGRLEIFTLLVLFTFMFWRK</sequence>
<feature type="binding site" evidence="13">
    <location>
        <position position="316"/>
    </location>
    <ligand>
        <name>K(+)</name>
        <dbReference type="ChEBI" id="CHEBI:29103"/>
    </ligand>
</feature>
<reference evidence="15 16" key="1">
    <citation type="submission" date="2019-02" db="EMBL/GenBank/DDBJ databases">
        <title>Prokaryotic population dynamics and viral predation in marine succession experiment using metagenomics: the confinement effect.</title>
        <authorList>
            <person name="Haro-Moreno J.M."/>
            <person name="Rodriguez-Valera F."/>
            <person name="Lopez-Perez M."/>
        </authorList>
    </citation>
    <scope>NUCLEOTIDE SEQUENCE [LARGE SCALE GENOMIC DNA]</scope>
    <source>
        <strain evidence="15">MED-G157</strain>
    </source>
</reference>
<name>A0A520S5K2_9GAMM</name>
<dbReference type="Pfam" id="PF02386">
    <property type="entry name" value="TrkH"/>
    <property type="match status" value="1"/>
</dbReference>